<feature type="coiled-coil region" evidence="1">
    <location>
        <begin position="409"/>
        <end position="478"/>
    </location>
</feature>
<feature type="region of interest" description="Disordered" evidence="2">
    <location>
        <begin position="152"/>
        <end position="176"/>
    </location>
</feature>
<accession>A0A077CZ77</accession>
<feature type="compositionally biased region" description="Low complexity" evidence="2">
    <location>
        <begin position="152"/>
        <end position="163"/>
    </location>
</feature>
<feature type="region of interest" description="Disordered" evidence="2">
    <location>
        <begin position="566"/>
        <end position="593"/>
    </location>
</feature>
<reference evidence="4" key="1">
    <citation type="submission" date="2014-05" db="EMBL/GenBank/DDBJ databases">
        <authorList>
            <person name="Hou D."/>
            <person name="Liu X."/>
            <person name="Yin F."/>
            <person name="Zhu Z."/>
            <person name="Wang J."/>
            <person name="Zhang L."/>
            <person name="Kou Z."/>
            <person name="Deng F."/>
            <person name="Wang H."/>
            <person name="Hu Z."/>
        </authorList>
    </citation>
    <scope>NUCLEOTIDE SEQUENCE</scope>
    <source>
        <strain evidence="4">CTa</strain>
    </source>
</reference>
<dbReference type="EMBL" id="KJ871680">
    <property type="protein sequence ID" value="AIL25184.1"/>
    <property type="molecule type" value="Genomic_DNA"/>
</dbReference>
<feature type="domain" description="Viral desmoplakin N-terminal" evidence="3">
    <location>
        <begin position="9"/>
        <end position="97"/>
    </location>
</feature>
<evidence type="ECO:0000313" key="4">
    <source>
        <dbReference type="EMBL" id="AIL25184.1"/>
    </source>
</evidence>
<protein>
    <submittedName>
        <fullName evidence="4">Desmoplakin</fullName>
    </submittedName>
</protein>
<name>A0A077CZ77_NPVMB</name>
<sequence>MSDRYRTPRYKNTDVSANTVHNLLQTINNMSQRSKNQAYTDEILDRVRSIILVYRPHLINRSDLQVPELVMEALKPDSANSMPHAITHNFNYKYDYNTNMPNGYNPLLQQHQQQQAAMMAPHIIQPTNENTSTMPTQTINIHPNPGNTPIITTPNYMPQQQQQQPPPPPPPSSQTVAVPQPEELIALNESYLTAVRSPTIEHFQALLSRVTIIITNYFNYDIIINSLKYFKDFEQYLNKNIADLLSCLARNTQWTLTNNTEICDCISIVINSYCKMASFVMGQQFVLTGYITVQNLTAITTQIEQTLTTYTNTTFQSQMQAAQQPLQERIQQLEIQHNEKVAEYNNIYQTYNQLTLQHNELQSNNNALQTQVQLMTNAFNNIKTYLETNNIAVELNTFEDTSTEAIKILDNTIQENKVLKQRITAAELTNDDTVKNLNEKLIDTDIQLTSLKLKYQDYDDLRAKNTALENKLGELQKEKEVLLFTINELRPKPVSNVIPTRPTSIILPDSTNVPAALASNQITEPGPSEITEPLNTLISTPNQTALSSGRPINLPNLPTAAAVMPSPSLARRSSIPPSQRQSNLGRERRNSNLSKVVKNQRAVIDQKRAINAQLSNKNRNISELLQSVKLTVSRLSQELESTKTNIETLSNNQAALSPNDLKMLNNKNTQDLRDKIVRLQAENQSVRDYCNIELEKASSNLKETLIGDKERIESEISSLAVEIEPLQTRVQETIGQINTFQVQYEQLARNMSK</sequence>
<feature type="compositionally biased region" description="Low complexity" evidence="2">
    <location>
        <begin position="571"/>
        <end position="582"/>
    </location>
</feature>
<organismHost>
    <name type="scientific">Lepidoptera</name>
    <name type="common">moths &amp; butterflies</name>
    <dbReference type="NCBI Taxonomy" id="7088"/>
</organismHost>
<evidence type="ECO:0000256" key="1">
    <source>
        <dbReference type="SAM" id="Coils"/>
    </source>
</evidence>
<evidence type="ECO:0000259" key="3">
    <source>
        <dbReference type="Pfam" id="PF06771"/>
    </source>
</evidence>
<feature type="coiled-coil region" evidence="1">
    <location>
        <begin position="625"/>
        <end position="652"/>
    </location>
</feature>
<dbReference type="InterPro" id="IPR009615">
    <property type="entry name" value="Desmo_N"/>
</dbReference>
<organism evidence="4">
    <name type="scientific">Mamestra brassicae nuclear polyhedrosis virus</name>
    <name type="common">MbNPV</name>
    <dbReference type="NCBI Taxonomy" id="78219"/>
    <lineage>
        <taxon>Viruses</taxon>
        <taxon>Viruses incertae sedis</taxon>
        <taxon>Naldaviricetes</taxon>
        <taxon>Lefavirales</taxon>
        <taxon>Baculoviridae</taxon>
        <taxon>Alphabaculovirus</taxon>
        <taxon>Alphabaculovirus mabrassicae</taxon>
    </lineage>
</organism>
<proteinExistence type="predicted"/>
<evidence type="ECO:0000256" key="2">
    <source>
        <dbReference type="SAM" id="MobiDB-lite"/>
    </source>
</evidence>
<keyword evidence="1" id="KW-0175">Coiled coil</keyword>
<dbReference type="Pfam" id="PF06771">
    <property type="entry name" value="Desmo_N"/>
    <property type="match status" value="1"/>
</dbReference>
<feature type="coiled-coil region" evidence="1">
    <location>
        <begin position="351"/>
        <end position="378"/>
    </location>
</feature>